<dbReference type="PROSITE" id="PS50867">
    <property type="entry name" value="PRE_SET"/>
    <property type="match status" value="1"/>
</dbReference>
<keyword evidence="12" id="KW-1185">Reference proteome</keyword>
<feature type="domain" description="SET" evidence="8">
    <location>
        <begin position="319"/>
        <end position="443"/>
    </location>
</feature>
<dbReference type="InterPro" id="IPR001214">
    <property type="entry name" value="SET_dom"/>
</dbReference>
<dbReference type="STRING" id="50429.A0A2B4RHX3"/>
<dbReference type="PROSITE" id="PS50280">
    <property type="entry name" value="SET"/>
    <property type="match status" value="1"/>
</dbReference>
<evidence type="ECO:0000256" key="7">
    <source>
        <dbReference type="ARBA" id="ARBA00022833"/>
    </source>
</evidence>
<dbReference type="PROSITE" id="PS50868">
    <property type="entry name" value="POST_SET"/>
    <property type="match status" value="1"/>
</dbReference>
<dbReference type="CDD" id="cd10542">
    <property type="entry name" value="SET_SUV39H"/>
    <property type="match status" value="1"/>
</dbReference>
<sequence length="475" mass="54172">MDDSAMTSPLMLNPSGTNRRYCSVLDSLDEVERRDSHLDKEVICIEDSPISTSSAVNGKTSNITPCSSVHEEEDAVSIEEIFVSVKPGTSRESEPPIVFLDDQEDEVSSSCSTLVNMDIQDYYERIANEEEPSTSTRRGNQLRKGEQDFTVPCLETRASLKARFESKFKLHMKLRKGAGICNASQYRQKFYRYKKDLHKQLDEWENYLNEQSAQEAYIAVENVVDNEGPPKDFIYITNNVLHRDIPSHLFDVDYLVGCSCERICLMETCDCPRNSGGELAYDRNGRVRVKPGTPIYECNSLCPCSLSCRNRVLQRGRTVKVAIFRTPDRGWGVKTMERIEKNQLVTEYVGEAITQEEAEERGKVYDSRGQTYLFDLDFNEGECLYTLDAKKYGNISHFINHSCDPNLDVYNVWVDTLEPNFPRIALFANQNIEVGVELTFDYQMSLDTGSSCSSPRKKEHIKCHCGAEKCRTFLF</sequence>
<gene>
    <name evidence="11" type="primary">suv39h1</name>
    <name evidence="11" type="ORF">AWC38_SpisGene18473</name>
</gene>
<comment type="caution">
    <text evidence="11">The sequence shown here is derived from an EMBL/GenBank/DDBJ whole genome shotgun (WGS) entry which is preliminary data.</text>
</comment>
<dbReference type="PANTHER" id="PTHR46223:SF4">
    <property type="entry name" value="HISTONE-LYSINE N-METHYLTRANSFERASE-RELATED"/>
    <property type="match status" value="1"/>
</dbReference>
<keyword evidence="2" id="KW-0158">Chromosome</keyword>
<feature type="domain" description="Post-SET" evidence="10">
    <location>
        <begin position="459"/>
        <end position="475"/>
    </location>
</feature>
<keyword evidence="4 11" id="KW-0808">Transferase</keyword>
<dbReference type="Pfam" id="PF00856">
    <property type="entry name" value="SET"/>
    <property type="match status" value="1"/>
</dbReference>
<dbReference type="GO" id="GO:0032259">
    <property type="term" value="P:methylation"/>
    <property type="evidence" value="ECO:0007669"/>
    <property type="project" value="UniProtKB-KW"/>
</dbReference>
<keyword evidence="3 11" id="KW-0489">Methyltransferase</keyword>
<evidence type="ECO:0000313" key="12">
    <source>
        <dbReference type="Proteomes" id="UP000225706"/>
    </source>
</evidence>
<dbReference type="GO" id="GO:0046974">
    <property type="term" value="F:histone H3K9 methyltransferase activity"/>
    <property type="evidence" value="ECO:0007669"/>
    <property type="project" value="TreeGrafter"/>
</dbReference>
<protein>
    <submittedName>
        <fullName evidence="11">Histone-lysine N-methyltransferase SUV39H1</fullName>
    </submittedName>
</protein>
<organism evidence="11 12">
    <name type="scientific">Stylophora pistillata</name>
    <name type="common">Smooth cauliflower coral</name>
    <dbReference type="NCBI Taxonomy" id="50429"/>
    <lineage>
        <taxon>Eukaryota</taxon>
        <taxon>Metazoa</taxon>
        <taxon>Cnidaria</taxon>
        <taxon>Anthozoa</taxon>
        <taxon>Hexacorallia</taxon>
        <taxon>Scleractinia</taxon>
        <taxon>Astrocoeniina</taxon>
        <taxon>Pocilloporidae</taxon>
        <taxon>Stylophora</taxon>
    </lineage>
</organism>
<dbReference type="SUPFAM" id="SSF82199">
    <property type="entry name" value="SET domain"/>
    <property type="match status" value="1"/>
</dbReference>
<evidence type="ECO:0000256" key="1">
    <source>
        <dbReference type="ARBA" id="ARBA00004286"/>
    </source>
</evidence>
<dbReference type="OrthoDB" id="308383at2759"/>
<dbReference type="SMART" id="SM00317">
    <property type="entry name" value="SET"/>
    <property type="match status" value="1"/>
</dbReference>
<evidence type="ECO:0000256" key="5">
    <source>
        <dbReference type="ARBA" id="ARBA00022691"/>
    </source>
</evidence>
<dbReference type="PANTHER" id="PTHR46223">
    <property type="entry name" value="HISTONE-LYSINE N-METHYLTRANSFERASE SUV39H"/>
    <property type="match status" value="1"/>
</dbReference>
<dbReference type="EMBL" id="LSMT01000489">
    <property type="protein sequence ID" value="PFX17211.1"/>
    <property type="molecule type" value="Genomic_DNA"/>
</dbReference>
<feature type="domain" description="Pre-SET" evidence="9">
    <location>
        <begin position="256"/>
        <end position="316"/>
    </location>
</feature>
<evidence type="ECO:0000256" key="4">
    <source>
        <dbReference type="ARBA" id="ARBA00022679"/>
    </source>
</evidence>
<accession>A0A2B4RHX3</accession>
<reference evidence="12" key="1">
    <citation type="journal article" date="2017" name="bioRxiv">
        <title>Comparative analysis of the genomes of Stylophora pistillata and Acropora digitifera provides evidence for extensive differences between species of corals.</title>
        <authorList>
            <person name="Voolstra C.R."/>
            <person name="Li Y."/>
            <person name="Liew Y.J."/>
            <person name="Baumgarten S."/>
            <person name="Zoccola D."/>
            <person name="Flot J.-F."/>
            <person name="Tambutte S."/>
            <person name="Allemand D."/>
            <person name="Aranda M."/>
        </authorList>
    </citation>
    <scope>NUCLEOTIDE SEQUENCE [LARGE SCALE GENOMIC DNA]</scope>
</reference>
<dbReference type="InterPro" id="IPR003616">
    <property type="entry name" value="Post-SET_dom"/>
</dbReference>
<evidence type="ECO:0000259" key="8">
    <source>
        <dbReference type="PROSITE" id="PS50280"/>
    </source>
</evidence>
<dbReference type="GO" id="GO:0008270">
    <property type="term" value="F:zinc ion binding"/>
    <property type="evidence" value="ECO:0007669"/>
    <property type="project" value="InterPro"/>
</dbReference>
<dbReference type="Gene3D" id="2.170.270.10">
    <property type="entry name" value="SET domain"/>
    <property type="match status" value="1"/>
</dbReference>
<evidence type="ECO:0000256" key="2">
    <source>
        <dbReference type="ARBA" id="ARBA00022454"/>
    </source>
</evidence>
<dbReference type="InterPro" id="IPR046341">
    <property type="entry name" value="SET_dom_sf"/>
</dbReference>
<dbReference type="InterPro" id="IPR050973">
    <property type="entry name" value="H3K9_Histone-Lys_N-MTase"/>
</dbReference>
<dbReference type="GO" id="GO:0005694">
    <property type="term" value="C:chromosome"/>
    <property type="evidence" value="ECO:0007669"/>
    <property type="project" value="UniProtKB-SubCell"/>
</dbReference>
<keyword evidence="5" id="KW-0949">S-adenosyl-L-methionine</keyword>
<evidence type="ECO:0000313" key="11">
    <source>
        <dbReference type="EMBL" id="PFX17211.1"/>
    </source>
</evidence>
<comment type="subcellular location">
    <subcellularLocation>
        <location evidence="1">Chromosome</location>
    </subcellularLocation>
</comment>
<dbReference type="GO" id="GO:0005634">
    <property type="term" value="C:nucleus"/>
    <property type="evidence" value="ECO:0007669"/>
    <property type="project" value="InterPro"/>
</dbReference>
<dbReference type="InterPro" id="IPR007728">
    <property type="entry name" value="Pre-SET_dom"/>
</dbReference>
<proteinExistence type="predicted"/>
<evidence type="ECO:0000256" key="6">
    <source>
        <dbReference type="ARBA" id="ARBA00022723"/>
    </source>
</evidence>
<dbReference type="Proteomes" id="UP000225706">
    <property type="component" value="Unassembled WGS sequence"/>
</dbReference>
<evidence type="ECO:0000259" key="10">
    <source>
        <dbReference type="PROSITE" id="PS50868"/>
    </source>
</evidence>
<dbReference type="SMART" id="SM00468">
    <property type="entry name" value="PreSET"/>
    <property type="match status" value="1"/>
</dbReference>
<evidence type="ECO:0000256" key="3">
    <source>
        <dbReference type="ARBA" id="ARBA00022603"/>
    </source>
</evidence>
<name>A0A2B4RHX3_STYPI</name>
<keyword evidence="7" id="KW-0862">Zinc</keyword>
<keyword evidence="6" id="KW-0479">Metal-binding</keyword>
<dbReference type="AlphaFoldDB" id="A0A2B4RHX3"/>
<evidence type="ECO:0000259" key="9">
    <source>
        <dbReference type="PROSITE" id="PS50867"/>
    </source>
</evidence>
<dbReference type="Pfam" id="PF05033">
    <property type="entry name" value="Pre-SET"/>
    <property type="match status" value="1"/>
</dbReference>